<reference evidence="1" key="1">
    <citation type="submission" date="2014-09" db="EMBL/GenBank/DDBJ databases">
        <authorList>
            <person name="Magalhaes I.L.F."/>
            <person name="Oliveira U."/>
            <person name="Santos F.R."/>
            <person name="Vidigal T.H.D.A."/>
            <person name="Brescovit A.D."/>
            <person name="Santos A.J."/>
        </authorList>
    </citation>
    <scope>NUCLEOTIDE SEQUENCE</scope>
    <source>
        <tissue evidence="1">Shoot tissue taken approximately 20 cm above the soil surface</tissue>
    </source>
</reference>
<name>A0A0A9ARA4_ARUDO</name>
<protein>
    <submittedName>
        <fullName evidence="1">Uncharacterized protein</fullName>
    </submittedName>
</protein>
<dbReference type="EMBL" id="GBRH01243601">
    <property type="protein sequence ID" value="JAD54294.1"/>
    <property type="molecule type" value="Transcribed_RNA"/>
</dbReference>
<dbReference type="AlphaFoldDB" id="A0A0A9ARA4"/>
<accession>A0A0A9ARA4</accession>
<organism evidence="1">
    <name type="scientific">Arundo donax</name>
    <name type="common">Giant reed</name>
    <name type="synonym">Donax arundinaceus</name>
    <dbReference type="NCBI Taxonomy" id="35708"/>
    <lineage>
        <taxon>Eukaryota</taxon>
        <taxon>Viridiplantae</taxon>
        <taxon>Streptophyta</taxon>
        <taxon>Embryophyta</taxon>
        <taxon>Tracheophyta</taxon>
        <taxon>Spermatophyta</taxon>
        <taxon>Magnoliopsida</taxon>
        <taxon>Liliopsida</taxon>
        <taxon>Poales</taxon>
        <taxon>Poaceae</taxon>
        <taxon>PACMAD clade</taxon>
        <taxon>Arundinoideae</taxon>
        <taxon>Arundineae</taxon>
        <taxon>Arundo</taxon>
    </lineage>
</organism>
<reference evidence="1" key="2">
    <citation type="journal article" date="2015" name="Data Brief">
        <title>Shoot transcriptome of the giant reed, Arundo donax.</title>
        <authorList>
            <person name="Barrero R.A."/>
            <person name="Guerrero F.D."/>
            <person name="Moolhuijzen P."/>
            <person name="Goolsby J.A."/>
            <person name="Tidwell J."/>
            <person name="Bellgard S.E."/>
            <person name="Bellgard M.I."/>
        </authorList>
    </citation>
    <scope>NUCLEOTIDE SEQUENCE</scope>
    <source>
        <tissue evidence="1">Shoot tissue taken approximately 20 cm above the soil surface</tissue>
    </source>
</reference>
<evidence type="ECO:0000313" key="1">
    <source>
        <dbReference type="EMBL" id="JAD54294.1"/>
    </source>
</evidence>
<sequence>MHHPNISYSSTAGSKS</sequence>
<proteinExistence type="predicted"/>